<keyword evidence="6" id="KW-0732">Signal</keyword>
<feature type="binding site" evidence="10">
    <location>
        <position position="262"/>
    </location>
    <ligand>
        <name>[3Fe-4S] cluster</name>
        <dbReference type="ChEBI" id="CHEBI:21137"/>
    </ligand>
</feature>
<keyword evidence="7" id="KW-0560">Oxidoreductase</keyword>
<dbReference type="GO" id="GO:0009061">
    <property type="term" value="P:anaerobic respiration"/>
    <property type="evidence" value="ECO:0007669"/>
    <property type="project" value="TreeGrafter"/>
</dbReference>
<dbReference type="Pfam" id="PF01058">
    <property type="entry name" value="Oxidored_q6"/>
    <property type="match status" value="1"/>
</dbReference>
<dbReference type="GO" id="GO:0009375">
    <property type="term" value="C:ferredoxin hydrogenase complex"/>
    <property type="evidence" value="ECO:0007669"/>
    <property type="project" value="InterPro"/>
</dbReference>
<evidence type="ECO:0000259" key="11">
    <source>
        <dbReference type="Pfam" id="PF01058"/>
    </source>
</evidence>
<keyword evidence="4 10" id="KW-0004">4Fe-4S</keyword>
<feature type="binding site" evidence="10">
    <location>
        <position position="259"/>
    </location>
    <ligand>
        <name>[3Fe-4S] cluster</name>
        <dbReference type="ChEBI" id="CHEBI:21137"/>
    </ligand>
</feature>
<keyword evidence="5 10" id="KW-0479">Metal-binding</keyword>
<evidence type="ECO:0000259" key="12">
    <source>
        <dbReference type="Pfam" id="PF14720"/>
    </source>
</evidence>
<feature type="binding site" evidence="10">
    <location>
        <position position="204"/>
    </location>
    <ligand>
        <name>[4Fe-4S] cluster</name>
        <dbReference type="ChEBI" id="CHEBI:49883"/>
        <label>2</label>
    </ligand>
</feature>
<feature type="binding site" evidence="10">
    <location>
        <position position="241"/>
    </location>
    <ligand>
        <name>[3Fe-4S] cluster</name>
        <dbReference type="ChEBI" id="CHEBI:21137"/>
    </ligand>
</feature>
<dbReference type="PATRIC" id="fig|2287.9.peg.1316"/>
<evidence type="ECO:0000256" key="10">
    <source>
        <dbReference type="PIRSR" id="PIRSR000310-1"/>
    </source>
</evidence>
<keyword evidence="10" id="KW-0003">3Fe-4S</keyword>
<dbReference type="GO" id="GO:0051539">
    <property type="term" value="F:4 iron, 4 sulfur cluster binding"/>
    <property type="evidence" value="ECO:0007669"/>
    <property type="project" value="UniProtKB-KW"/>
</dbReference>
<dbReference type="PANTHER" id="PTHR30013:SF5">
    <property type="entry name" value="HYDROGENASE SMALL SUBUNIT"/>
    <property type="match status" value="1"/>
</dbReference>
<feature type="binding site" evidence="10">
    <location>
        <position position="114"/>
    </location>
    <ligand>
        <name>[4Fe-4S] cluster</name>
        <dbReference type="ChEBI" id="CHEBI:49883"/>
        <label>1</label>
    </ligand>
</feature>
<comment type="similarity">
    <text evidence="3">Belongs to the [NiFe]/[NiFeSe] hydrogenase small subunit family.</text>
</comment>
<comment type="cofactor">
    <cofactor evidence="1">
        <name>[4Fe-4S] cluster</name>
        <dbReference type="ChEBI" id="CHEBI:49883"/>
    </cofactor>
</comment>
<dbReference type="Proteomes" id="UP000076770">
    <property type="component" value="Chromosome i"/>
</dbReference>
<keyword evidence="8 10" id="KW-0408">Iron</keyword>
<evidence type="ECO:0000256" key="9">
    <source>
        <dbReference type="ARBA" id="ARBA00023014"/>
    </source>
</evidence>
<dbReference type="PANTHER" id="PTHR30013">
    <property type="entry name" value="NIFE / NIFESE HYDROGENASE SMALL SUBUNIT FAMILY MEMBER"/>
    <property type="match status" value="1"/>
</dbReference>
<feature type="binding site" evidence="10">
    <location>
        <position position="225"/>
    </location>
    <ligand>
        <name>[4Fe-4S] cluster</name>
        <dbReference type="ChEBI" id="CHEBI:49883"/>
        <label>2</label>
    </ligand>
</feature>
<feature type="domain" description="Cytochrome-c3 hydrogenase C-terminal" evidence="12">
    <location>
        <begin position="196"/>
        <end position="271"/>
    </location>
</feature>
<feature type="binding site" evidence="10">
    <location>
        <position position="232"/>
    </location>
    <ligand>
        <name>[4Fe-4S] cluster</name>
        <dbReference type="ChEBI" id="CHEBI:49883"/>
        <label>2</label>
    </ligand>
</feature>
<proteinExistence type="inferred from homology"/>
<dbReference type="PIRSF" id="PIRSF000310">
    <property type="entry name" value="NiFe_hyd_ssu"/>
    <property type="match status" value="1"/>
</dbReference>
<organism evidence="13 14">
    <name type="scientific">Saccharolobus solfataricus</name>
    <name type="common">Sulfolobus solfataricus</name>
    <dbReference type="NCBI Taxonomy" id="2287"/>
    <lineage>
        <taxon>Archaea</taxon>
        <taxon>Thermoproteota</taxon>
        <taxon>Thermoprotei</taxon>
        <taxon>Sulfolobales</taxon>
        <taxon>Sulfolobaceae</taxon>
        <taxon>Saccharolobus</taxon>
    </lineage>
</organism>
<dbReference type="InterPro" id="IPR001821">
    <property type="entry name" value="NiFe_hydrogenase_ssu"/>
</dbReference>
<dbReference type="AlphaFoldDB" id="A0A157T1V0"/>
<evidence type="ECO:0000256" key="7">
    <source>
        <dbReference type="ARBA" id="ARBA00023002"/>
    </source>
</evidence>
<dbReference type="InterPro" id="IPR006137">
    <property type="entry name" value="NADH_UbQ_OxRdtase-like_20kDa"/>
</dbReference>
<protein>
    <submittedName>
        <fullName evidence="13">Hydrogenase</fullName>
    </submittedName>
</protein>
<reference evidence="14" key="1">
    <citation type="submission" date="2016-04" db="EMBL/GenBank/DDBJ databases">
        <authorList>
            <person name="Shah S.A."/>
            <person name="Garrett R.A."/>
        </authorList>
    </citation>
    <scope>NUCLEOTIDE SEQUENCE [LARGE SCALE GENOMIC DNA]</scope>
    <source>
        <strain evidence="14">ATCC 35091 / DSM 1616 / JCM 8930 / NBRC 15331 / P1</strain>
    </source>
</reference>
<dbReference type="GO" id="GO:0044569">
    <property type="term" value="C:[Ni-Fe] hydrogenase complex"/>
    <property type="evidence" value="ECO:0007669"/>
    <property type="project" value="TreeGrafter"/>
</dbReference>
<dbReference type="GO" id="GO:0009055">
    <property type="term" value="F:electron transfer activity"/>
    <property type="evidence" value="ECO:0007669"/>
    <property type="project" value="TreeGrafter"/>
</dbReference>
<evidence type="ECO:0000256" key="6">
    <source>
        <dbReference type="ARBA" id="ARBA00022729"/>
    </source>
</evidence>
<dbReference type="GO" id="GO:0008901">
    <property type="term" value="F:ferredoxin hydrogenase activity"/>
    <property type="evidence" value="ECO:0007669"/>
    <property type="project" value="InterPro"/>
</dbReference>
<feature type="binding site" evidence="10">
    <location>
        <position position="13"/>
    </location>
    <ligand>
        <name>[4Fe-4S] cluster</name>
        <dbReference type="ChEBI" id="CHEBI:49883"/>
        <label>1</label>
    </ligand>
</feature>
<gene>
    <name evidence="13" type="ORF">SSOP1_1297</name>
</gene>
<evidence type="ECO:0000256" key="1">
    <source>
        <dbReference type="ARBA" id="ARBA00001966"/>
    </source>
</evidence>
<dbReference type="PRINTS" id="PR00614">
    <property type="entry name" value="NIHGNASESMLL"/>
</dbReference>
<keyword evidence="9 10" id="KW-0411">Iron-sulfur</keyword>
<dbReference type="Pfam" id="PF14720">
    <property type="entry name" value="NiFe_hyd_SSU_C"/>
    <property type="match status" value="1"/>
</dbReference>
<sequence>MMKTVLWLQGGACGGNTLSFLNAESPDVLEFFSMYHAKLLWHPSLSLESGEKVKELLKDIISGKINLDIFIFEGTVVLGPNGSGGFNMFAGRPMKDWVREVANVSNYVVAVGDCASFGGIPASDPNPTESTGLQFYKKEKGGFLGKNFKTRKGLPVINISGCPAHPEWITTTLSLILNDKLTEDDLDEYQRLKIIYGTTTQFGCPRNLYFTYKVALKEFGHREGCLYFELGCRGSYTKSPCNIILWNNQSSKTRVGTPCFGCTEFDFPTFNFFSTEKNRSGIPKKLPLGVSRGAYTTLSAIARGSAPNFLVKPLHSKKDEKVDWLD</sequence>
<dbReference type="Gene3D" id="4.10.480.10">
    <property type="entry name" value="Cytochrome-c3 hydrogenase, C-terminal domain"/>
    <property type="match status" value="1"/>
</dbReference>
<comment type="subcellular location">
    <subcellularLocation>
        <location evidence="2">Cell envelope</location>
    </subcellularLocation>
</comment>
<evidence type="ECO:0000256" key="4">
    <source>
        <dbReference type="ARBA" id="ARBA00022485"/>
    </source>
</evidence>
<dbReference type="InterPro" id="IPR037148">
    <property type="entry name" value="NiFe-Hase_small_C_sf"/>
</dbReference>
<dbReference type="InterPro" id="IPR037024">
    <property type="entry name" value="NiFe_Hase_small_N_sf"/>
</dbReference>
<accession>A0A157T1V0</accession>
<name>A0A157T1V0_SACSO</name>
<evidence type="ECO:0000313" key="13">
    <source>
        <dbReference type="EMBL" id="SAI84851.1"/>
    </source>
</evidence>
<dbReference type="GO" id="GO:0051538">
    <property type="term" value="F:3 iron, 4 sulfur cluster binding"/>
    <property type="evidence" value="ECO:0007669"/>
    <property type="project" value="UniProtKB-KW"/>
</dbReference>
<dbReference type="GO" id="GO:0046872">
    <property type="term" value="F:metal ion binding"/>
    <property type="evidence" value="ECO:0007669"/>
    <property type="project" value="UniProtKB-KW"/>
</dbReference>
<dbReference type="GO" id="GO:0016020">
    <property type="term" value="C:membrane"/>
    <property type="evidence" value="ECO:0007669"/>
    <property type="project" value="TreeGrafter"/>
</dbReference>
<evidence type="ECO:0000256" key="5">
    <source>
        <dbReference type="ARBA" id="ARBA00022723"/>
    </source>
</evidence>
<dbReference type="InterPro" id="IPR027394">
    <property type="entry name" value="Cytochrome-c3_hydrogenase_C"/>
</dbReference>
<evidence type="ECO:0000256" key="2">
    <source>
        <dbReference type="ARBA" id="ARBA00004196"/>
    </source>
</evidence>
<feature type="domain" description="NADH:ubiquinone oxidoreductase-like 20kDa subunit" evidence="11">
    <location>
        <begin position="13"/>
        <end position="174"/>
    </location>
</feature>
<dbReference type="SUPFAM" id="SSF56770">
    <property type="entry name" value="HydA/Nqo6-like"/>
    <property type="match status" value="1"/>
</dbReference>
<evidence type="ECO:0000256" key="8">
    <source>
        <dbReference type="ARBA" id="ARBA00023004"/>
    </source>
</evidence>
<evidence type="ECO:0000256" key="3">
    <source>
        <dbReference type="ARBA" id="ARBA00006605"/>
    </source>
</evidence>
<evidence type="ECO:0000313" key="14">
    <source>
        <dbReference type="Proteomes" id="UP000076770"/>
    </source>
</evidence>
<feature type="binding site" evidence="10">
    <location>
        <position position="162"/>
    </location>
    <ligand>
        <name>[4Fe-4S] cluster</name>
        <dbReference type="ChEBI" id="CHEBI:49883"/>
        <label>1</label>
    </ligand>
</feature>
<dbReference type="EMBL" id="LT549890">
    <property type="protein sequence ID" value="SAI84851.1"/>
    <property type="molecule type" value="Genomic_DNA"/>
</dbReference>
<dbReference type="Gene3D" id="3.40.50.700">
    <property type="entry name" value="NADH:ubiquinone oxidoreductase-like, 20kDa subunit"/>
    <property type="match status" value="1"/>
</dbReference>